<dbReference type="InterPro" id="IPR052024">
    <property type="entry name" value="Methanogen_methyltrans"/>
</dbReference>
<dbReference type="RefSeq" id="WP_259095969.1">
    <property type="nucleotide sequence ID" value="NZ_CP130454.1"/>
</dbReference>
<evidence type="ECO:0000313" key="3">
    <source>
        <dbReference type="Proteomes" id="UP001204798"/>
    </source>
</evidence>
<dbReference type="PANTHER" id="PTHR47099:SF1">
    <property type="entry name" value="METHYLCOBAMIDE:COM METHYLTRANSFERASE MTBA"/>
    <property type="match status" value="1"/>
</dbReference>
<comment type="caution">
    <text evidence="2">The sequence shown here is derived from an EMBL/GenBank/DDBJ whole genome shotgun (WGS) entry which is preliminary data.</text>
</comment>
<proteinExistence type="predicted"/>
<accession>A0ABT2ENR7</accession>
<dbReference type="InterPro" id="IPR000257">
    <property type="entry name" value="Uroporphyrinogen_deCOase"/>
</dbReference>
<evidence type="ECO:0000259" key="1">
    <source>
        <dbReference type="Pfam" id="PF01208"/>
    </source>
</evidence>
<dbReference type="InterPro" id="IPR038071">
    <property type="entry name" value="UROD/MetE-like_sf"/>
</dbReference>
<name>A0ABT2ENR7_9BACT</name>
<reference evidence="2 3" key="1">
    <citation type="submission" date="2022-08" db="EMBL/GenBank/DDBJ databases">
        <title>Bacterial and archaeal communities from various locations to study Microbial Dark Matter (Phase II).</title>
        <authorList>
            <person name="Stepanauskas R."/>
        </authorList>
    </citation>
    <scope>NUCLEOTIDE SEQUENCE [LARGE SCALE GENOMIC DNA]</scope>
    <source>
        <strain evidence="2 3">PD1</strain>
    </source>
</reference>
<dbReference type="PANTHER" id="PTHR47099">
    <property type="entry name" value="METHYLCOBAMIDE:COM METHYLTRANSFERASE MTBA"/>
    <property type="match status" value="1"/>
</dbReference>
<organism evidence="2 3">
    <name type="scientific">Candidatus Fervidibacter sacchari</name>
    <dbReference type="NCBI Taxonomy" id="1448929"/>
    <lineage>
        <taxon>Bacteria</taxon>
        <taxon>Candidatus Fervidibacterota</taxon>
        <taxon>Candidatus Fervidibacter</taxon>
    </lineage>
</organism>
<evidence type="ECO:0000313" key="2">
    <source>
        <dbReference type="EMBL" id="MCS3919500.1"/>
    </source>
</evidence>
<dbReference type="EMBL" id="JANUCP010000003">
    <property type="protein sequence ID" value="MCS3919500.1"/>
    <property type="molecule type" value="Genomic_DNA"/>
</dbReference>
<dbReference type="Proteomes" id="UP001204798">
    <property type="component" value="Unassembled WGS sequence"/>
</dbReference>
<dbReference type="GO" id="GO:0004853">
    <property type="term" value="F:uroporphyrinogen decarboxylase activity"/>
    <property type="evidence" value="ECO:0007669"/>
    <property type="project" value="UniProtKB-EC"/>
</dbReference>
<dbReference type="Gene3D" id="3.20.20.210">
    <property type="match status" value="1"/>
</dbReference>
<keyword evidence="2" id="KW-0456">Lyase</keyword>
<dbReference type="Pfam" id="PF01208">
    <property type="entry name" value="URO-D"/>
    <property type="match status" value="1"/>
</dbReference>
<dbReference type="SUPFAM" id="SSF51726">
    <property type="entry name" value="UROD/MetE-like"/>
    <property type="match status" value="1"/>
</dbReference>
<sequence>MLPRERVFESLQFREPDRVPLYLWVFNQPGVIDEIVARFGSFEAFCDFLELDMTQAFPAKGPLKRRPKPNSDEAIYDATYGWVYKLEAALEAELNDPDDPTIYEPIRREIEHHKERRGRAVFVQTFGVFEAANNFIGLEQNLVAMAEQPQLCRQLYERIARWSARYAENCLDLGVDVIHISDDWGMNNAMLFSPRTWWELIYPAEKIICDAVLKRNGWLSLHSDGYIEPVLDGVVELGIRVFHPCQESAGMNPVTVKQRYFGKLALYGGLDVRTVLGRGLPREKLAEEVRRVVSALKQGGGFIFCTSHMVQPGTPIDEVIFAYEVAKDVGRYP</sequence>
<dbReference type="EC" id="4.1.1.37" evidence="2"/>
<protein>
    <submittedName>
        <fullName evidence="2">Uroporphyrinogen decarboxylase</fullName>
        <ecNumber evidence="2">4.1.1.37</ecNumber>
    </submittedName>
</protein>
<gene>
    <name evidence="2" type="ORF">M2350_001913</name>
</gene>
<keyword evidence="3" id="KW-1185">Reference proteome</keyword>
<feature type="domain" description="Uroporphyrinogen decarboxylase (URO-D)" evidence="1">
    <location>
        <begin position="106"/>
        <end position="327"/>
    </location>
</feature>